<name>A0ABN7SGS0_OIKDI</name>
<organism evidence="3 4">
    <name type="scientific">Oikopleura dioica</name>
    <name type="common">Tunicate</name>
    <dbReference type="NCBI Taxonomy" id="34765"/>
    <lineage>
        <taxon>Eukaryota</taxon>
        <taxon>Metazoa</taxon>
        <taxon>Chordata</taxon>
        <taxon>Tunicata</taxon>
        <taxon>Appendicularia</taxon>
        <taxon>Copelata</taxon>
        <taxon>Oikopleuridae</taxon>
        <taxon>Oikopleura</taxon>
    </lineage>
</organism>
<evidence type="ECO:0000259" key="2">
    <source>
        <dbReference type="PROSITE" id="PS50287"/>
    </source>
</evidence>
<evidence type="ECO:0000256" key="1">
    <source>
        <dbReference type="PROSITE-ProRule" id="PRU00196"/>
    </source>
</evidence>
<comment type="caution">
    <text evidence="1">Lacks conserved residue(s) required for the propagation of feature annotation.</text>
</comment>
<dbReference type="InterPro" id="IPR001190">
    <property type="entry name" value="SRCR"/>
</dbReference>
<protein>
    <submittedName>
        <fullName evidence="3">Oidioi.mRNA.OKI2018_I69.XSR.g16495.t1.cds</fullName>
    </submittedName>
</protein>
<reference evidence="3 4" key="1">
    <citation type="submission" date="2021-04" db="EMBL/GenBank/DDBJ databases">
        <authorList>
            <person name="Bliznina A."/>
        </authorList>
    </citation>
    <scope>NUCLEOTIDE SEQUENCE [LARGE SCALE GENOMIC DNA]</scope>
</reference>
<evidence type="ECO:0000313" key="3">
    <source>
        <dbReference type="EMBL" id="CAG5099376.1"/>
    </source>
</evidence>
<proteinExistence type="predicted"/>
<sequence>MNRLIAIFFSVIASQDDYLLDDGFHPILSDFYRGKLYFAQTINNFAENIGSVCVGDGAYSLKAHRGKRFADAVCNKLGFKGAKFHGLREEYEAGNRTRSIEPSKTCDFDFIANGAKCNGTELEQCHLREIVASGKRSCINGKSELFLECKYEGHYENEELTEIMTLGCEDGGDFATTLRMCGVPKEEDEGKRGLAPKHSSVKRCYGTLIERKCCEKEPTSNYNAEYYSYSDSNPFSNYESSYDKSAYDDVDHFIRGTTPNQVCECGNIAQWNRVHMDETQNKEESPVNRPLPERTNSWRKTLTSTQTKLEILNAQPIIPTTIMESRIRVSHRRIRISKTQSPRQP</sequence>
<dbReference type="PROSITE" id="PS50287">
    <property type="entry name" value="SRCR_2"/>
    <property type="match status" value="1"/>
</dbReference>
<dbReference type="EMBL" id="OU015569">
    <property type="protein sequence ID" value="CAG5099376.1"/>
    <property type="molecule type" value="Genomic_DNA"/>
</dbReference>
<keyword evidence="4" id="KW-1185">Reference proteome</keyword>
<gene>
    <name evidence="3" type="ORF">OKIOD_LOCUS8053</name>
</gene>
<dbReference type="Proteomes" id="UP001158576">
    <property type="component" value="Chromosome XSR"/>
</dbReference>
<accession>A0ABN7SGS0</accession>
<evidence type="ECO:0000313" key="4">
    <source>
        <dbReference type="Proteomes" id="UP001158576"/>
    </source>
</evidence>
<feature type="domain" description="SRCR" evidence="2">
    <location>
        <begin position="18"/>
        <end position="150"/>
    </location>
</feature>